<dbReference type="Gene3D" id="2.60.120.590">
    <property type="entry name" value="Alpha-ketoglutarate-dependent dioxygenase AlkB-like"/>
    <property type="match status" value="1"/>
</dbReference>
<evidence type="ECO:0000259" key="7">
    <source>
        <dbReference type="PROSITE" id="PS51999"/>
    </source>
</evidence>
<dbReference type="Proteomes" id="UP000615446">
    <property type="component" value="Unassembled WGS sequence"/>
</dbReference>
<gene>
    <name evidence="9" type="ORF">RCL2_001814600</name>
    <name evidence="8" type="ORF">RclHR1_05200003</name>
</gene>
<dbReference type="Pfam" id="PF13532">
    <property type="entry name" value="2OG-FeII_Oxy_2"/>
    <property type="match status" value="1"/>
</dbReference>
<organism evidence="8 10">
    <name type="scientific">Rhizophagus clarus</name>
    <dbReference type="NCBI Taxonomy" id="94130"/>
    <lineage>
        <taxon>Eukaryota</taxon>
        <taxon>Fungi</taxon>
        <taxon>Fungi incertae sedis</taxon>
        <taxon>Mucoromycota</taxon>
        <taxon>Glomeromycotina</taxon>
        <taxon>Glomeromycetes</taxon>
        <taxon>Glomerales</taxon>
        <taxon>Glomeraceae</taxon>
        <taxon>Rhizophagus</taxon>
    </lineage>
</organism>
<dbReference type="AlphaFoldDB" id="A0A2Z6S4H6"/>
<dbReference type="Proteomes" id="UP000247702">
    <property type="component" value="Unassembled WGS sequence"/>
</dbReference>
<protein>
    <submittedName>
        <fullName evidence="9">GRF zinc finger</fullName>
    </submittedName>
</protein>
<dbReference type="InterPro" id="IPR005123">
    <property type="entry name" value="Oxoglu/Fe-dep_dioxygenase_dom"/>
</dbReference>
<evidence type="ECO:0000313" key="8">
    <source>
        <dbReference type="EMBL" id="GBC03592.1"/>
    </source>
</evidence>
<dbReference type="STRING" id="94130.A0A2Z6S4H6"/>
<dbReference type="GO" id="GO:0008270">
    <property type="term" value="F:zinc ion binding"/>
    <property type="evidence" value="ECO:0007669"/>
    <property type="project" value="UniProtKB-KW"/>
</dbReference>
<reference evidence="9" key="2">
    <citation type="submission" date="2019-10" db="EMBL/GenBank/DDBJ databases">
        <title>Conservation and host-specific expression of non-tandemly repeated heterogenous ribosome RNA gene in arbuscular mycorrhizal fungi.</title>
        <authorList>
            <person name="Maeda T."/>
            <person name="Kobayashi Y."/>
            <person name="Nakagawa T."/>
            <person name="Ezawa T."/>
            <person name="Yamaguchi K."/>
            <person name="Bino T."/>
            <person name="Nishimoto Y."/>
            <person name="Shigenobu S."/>
            <person name="Kawaguchi M."/>
        </authorList>
    </citation>
    <scope>NUCLEOTIDE SEQUENCE</scope>
    <source>
        <strain evidence="9">HR1</strain>
    </source>
</reference>
<accession>A0A2Z6S4H6</accession>
<keyword evidence="10" id="KW-1185">Reference proteome</keyword>
<dbReference type="InterPro" id="IPR037151">
    <property type="entry name" value="AlkB-like_sf"/>
</dbReference>
<feature type="domain" description="GRF-type" evidence="7">
    <location>
        <begin position="374"/>
        <end position="416"/>
    </location>
</feature>
<dbReference type="PROSITE" id="PS51999">
    <property type="entry name" value="ZF_GRF"/>
    <property type="match status" value="1"/>
</dbReference>
<dbReference type="CDD" id="cd14279">
    <property type="entry name" value="CUE"/>
    <property type="match status" value="1"/>
</dbReference>
<dbReference type="PROSITE" id="PS51140">
    <property type="entry name" value="CUE"/>
    <property type="match status" value="1"/>
</dbReference>
<dbReference type="GO" id="GO:0051213">
    <property type="term" value="F:dioxygenase activity"/>
    <property type="evidence" value="ECO:0007669"/>
    <property type="project" value="InterPro"/>
</dbReference>
<reference evidence="8 10" key="1">
    <citation type="submission" date="2017-11" db="EMBL/GenBank/DDBJ databases">
        <title>The genome of Rhizophagus clarus HR1 reveals common genetic basis of auxotrophy among arbuscular mycorrhizal fungi.</title>
        <authorList>
            <person name="Kobayashi Y."/>
        </authorList>
    </citation>
    <scope>NUCLEOTIDE SEQUENCE [LARGE SCALE GENOMIC DNA]</scope>
    <source>
        <strain evidence="8 10">HR1</strain>
    </source>
</reference>
<feature type="domain" description="Fe2OG dioxygenase" evidence="6">
    <location>
        <begin position="246"/>
        <end position="363"/>
    </location>
</feature>
<evidence type="ECO:0000256" key="3">
    <source>
        <dbReference type="ARBA" id="ARBA00022833"/>
    </source>
</evidence>
<evidence type="ECO:0000313" key="9">
    <source>
        <dbReference type="EMBL" id="GES91315.1"/>
    </source>
</evidence>
<dbReference type="PANTHER" id="PTHR31212:SF4">
    <property type="entry name" value="ALPHA-KETOGLUTARATE-DEPENDENT DIOXYGENASE ALKB HOMOLOG 3"/>
    <property type="match status" value="1"/>
</dbReference>
<evidence type="ECO:0000256" key="4">
    <source>
        <dbReference type="PROSITE-ProRule" id="PRU01343"/>
    </source>
</evidence>
<dbReference type="EMBL" id="BEXD01003894">
    <property type="protein sequence ID" value="GBC03592.1"/>
    <property type="molecule type" value="Genomic_DNA"/>
</dbReference>
<keyword evidence="3" id="KW-0862">Zinc</keyword>
<evidence type="ECO:0000259" key="5">
    <source>
        <dbReference type="PROSITE" id="PS51140"/>
    </source>
</evidence>
<dbReference type="InterPro" id="IPR010666">
    <property type="entry name" value="Znf_GRF"/>
</dbReference>
<dbReference type="InterPro" id="IPR027450">
    <property type="entry name" value="AlkB-like"/>
</dbReference>
<evidence type="ECO:0000313" key="10">
    <source>
        <dbReference type="Proteomes" id="UP000247702"/>
    </source>
</evidence>
<evidence type="ECO:0000256" key="2">
    <source>
        <dbReference type="ARBA" id="ARBA00022771"/>
    </source>
</evidence>
<evidence type="ECO:0000259" key="6">
    <source>
        <dbReference type="PROSITE" id="PS51471"/>
    </source>
</evidence>
<dbReference type="InterPro" id="IPR003892">
    <property type="entry name" value="CUE"/>
</dbReference>
<dbReference type="PROSITE" id="PS51471">
    <property type="entry name" value="FE2OG_OXY"/>
    <property type="match status" value="1"/>
</dbReference>
<keyword evidence="1" id="KW-0479">Metal-binding</keyword>
<dbReference type="GO" id="GO:0043130">
    <property type="term" value="F:ubiquitin binding"/>
    <property type="evidence" value="ECO:0007669"/>
    <property type="project" value="InterPro"/>
</dbReference>
<dbReference type="InterPro" id="IPR032854">
    <property type="entry name" value="ALKBH3"/>
</dbReference>
<dbReference type="GO" id="GO:0006307">
    <property type="term" value="P:DNA alkylation repair"/>
    <property type="evidence" value="ECO:0007669"/>
    <property type="project" value="InterPro"/>
</dbReference>
<dbReference type="OrthoDB" id="545910at2759"/>
<dbReference type="SUPFAM" id="SSF51197">
    <property type="entry name" value="Clavaminate synthase-like"/>
    <property type="match status" value="1"/>
</dbReference>
<name>A0A2Z6S4H6_9GLOM</name>
<feature type="domain" description="CUE" evidence="5">
    <location>
        <begin position="4"/>
        <end position="47"/>
    </location>
</feature>
<keyword evidence="2 4" id="KW-0863">Zinc-finger</keyword>
<dbReference type="EMBL" id="BLAL01000199">
    <property type="protein sequence ID" value="GES91315.1"/>
    <property type="molecule type" value="Genomic_DNA"/>
</dbReference>
<proteinExistence type="predicted"/>
<dbReference type="Pfam" id="PF02845">
    <property type="entry name" value="CUE"/>
    <property type="match status" value="1"/>
</dbReference>
<dbReference type="Pfam" id="PF06839">
    <property type="entry name" value="Zn_ribbon_GRF"/>
    <property type="match status" value="1"/>
</dbReference>
<evidence type="ECO:0000256" key="1">
    <source>
        <dbReference type="ARBA" id="ARBA00022723"/>
    </source>
</evidence>
<dbReference type="PANTHER" id="PTHR31212">
    <property type="entry name" value="ALPHA-KETOGLUTARATE-DEPENDENT DIOXYGENASE ALKB HOMOLOG 3"/>
    <property type="match status" value="1"/>
</dbReference>
<sequence length="433" mass="50344">MSGTFEENLQQLKQLFPDAKEQNLLVALKLSNGQIENASNIYLEQNERRNNKNKNFTYLKQPKLDSFIKKKQSENEDSEKIDNYPSKKRKFNELDKIIANKQNNSSSNKLSNLQEVLKWPLKPLMVKKRIQTQTLYLYRQEDISARTPCTLIDNVLPKELANSLLQIMLKESEIFTRKQGFLFGNLVTSPHTSQYYVSNEIKTKSSNNARCFPPEMERAKTIIMNIVNEQRKKRKINEYEVQGDWSPNIAAANCYANSKEAVNWHSDRLTHLGPFPIIGSLSLGVTRQFRLRRFGIEESNSTNLSQKTSPSTIYSIPLKHNSLLIMWPPCQELWKHEVCPQNSIDKHPIAGFKRINITFRQFRDEYGSEMTPICHHGELCMLKPVFNGRNVGRYFYSCNAGGPEGKCDFFEWLNIDKRKEEFGKLRMLETKDK</sequence>
<comment type="caution">
    <text evidence="8">The sequence shown here is derived from an EMBL/GenBank/DDBJ whole genome shotgun (WGS) entry which is preliminary data.</text>
</comment>